<organism evidence="1 2">
    <name type="scientific">Hibiscus sabdariffa</name>
    <name type="common">roselle</name>
    <dbReference type="NCBI Taxonomy" id="183260"/>
    <lineage>
        <taxon>Eukaryota</taxon>
        <taxon>Viridiplantae</taxon>
        <taxon>Streptophyta</taxon>
        <taxon>Embryophyta</taxon>
        <taxon>Tracheophyta</taxon>
        <taxon>Spermatophyta</taxon>
        <taxon>Magnoliopsida</taxon>
        <taxon>eudicotyledons</taxon>
        <taxon>Gunneridae</taxon>
        <taxon>Pentapetalae</taxon>
        <taxon>rosids</taxon>
        <taxon>malvids</taxon>
        <taxon>Malvales</taxon>
        <taxon>Malvaceae</taxon>
        <taxon>Malvoideae</taxon>
        <taxon>Hibiscus</taxon>
    </lineage>
</organism>
<proteinExistence type="predicted"/>
<evidence type="ECO:0000313" key="2">
    <source>
        <dbReference type="Proteomes" id="UP001396334"/>
    </source>
</evidence>
<accession>A0ABR2Q7G8</accession>
<protein>
    <submittedName>
        <fullName evidence="1">Uncharacterized protein</fullName>
    </submittedName>
</protein>
<dbReference type="Proteomes" id="UP001396334">
    <property type="component" value="Unassembled WGS sequence"/>
</dbReference>
<dbReference type="EMBL" id="JBBPBN010000044">
    <property type="protein sequence ID" value="KAK8996611.1"/>
    <property type="molecule type" value="Genomic_DNA"/>
</dbReference>
<name>A0ABR2Q7G8_9ROSI</name>
<sequence>MIFVWDFITQNSDLQSFPSNYENSLLVCTLIRSCLAVFAEDNAVEEVVRRSYKVTVVVAWWPSDEWTRGGLRSSLREIAGRVRKSRRPRVGASLPAVGVHARVWEGRESPVGGWRVLDRWIALRFNGRD</sequence>
<comment type="caution">
    <text evidence="1">The sequence shown here is derived from an EMBL/GenBank/DDBJ whole genome shotgun (WGS) entry which is preliminary data.</text>
</comment>
<evidence type="ECO:0000313" key="1">
    <source>
        <dbReference type="EMBL" id="KAK8996611.1"/>
    </source>
</evidence>
<reference evidence="1 2" key="1">
    <citation type="journal article" date="2024" name="G3 (Bethesda)">
        <title>Genome assembly of Hibiscus sabdariffa L. provides insights into metabolisms of medicinal natural products.</title>
        <authorList>
            <person name="Kim T."/>
        </authorList>
    </citation>
    <scope>NUCLEOTIDE SEQUENCE [LARGE SCALE GENOMIC DNA]</scope>
    <source>
        <strain evidence="1">TK-2024</strain>
        <tissue evidence="1">Old leaves</tissue>
    </source>
</reference>
<gene>
    <name evidence="1" type="ORF">V6N11_081877</name>
</gene>
<keyword evidence="2" id="KW-1185">Reference proteome</keyword>